<dbReference type="InterPro" id="IPR012132">
    <property type="entry name" value="GMC_OxRdtase"/>
</dbReference>
<evidence type="ECO:0000313" key="3">
    <source>
        <dbReference type="EMBL" id="GFG37709.1"/>
    </source>
</evidence>
<dbReference type="AlphaFoldDB" id="A0A6L2PYX6"/>
<dbReference type="InterPro" id="IPR036188">
    <property type="entry name" value="FAD/NAD-bd_sf"/>
</dbReference>
<dbReference type="PANTHER" id="PTHR11552">
    <property type="entry name" value="GLUCOSE-METHANOL-CHOLINE GMC OXIDOREDUCTASE"/>
    <property type="match status" value="1"/>
</dbReference>
<sequence length="151" mass="16684">DGNEACITRSGGLLEGLLKFVHEGVQYSEQEPPDAKKLLPEYDFIVVGAGSAGSVVANRLSEISDWDVLLIEAGEMGYRATDYNEETQTGFSYVQSTTKPGTRMSASTAFLHPIRNRKNFHVKKRSLVTKLLTGPITKTTFGVQFVRNKKK</sequence>
<evidence type="ECO:0000313" key="4">
    <source>
        <dbReference type="Proteomes" id="UP000502823"/>
    </source>
</evidence>
<dbReference type="EMBL" id="BLKM01009743">
    <property type="protein sequence ID" value="GFG37709.1"/>
    <property type="molecule type" value="Genomic_DNA"/>
</dbReference>
<name>A0A6L2PYX6_COPFO</name>
<evidence type="ECO:0000256" key="1">
    <source>
        <dbReference type="ARBA" id="ARBA00010790"/>
    </source>
</evidence>
<comment type="caution">
    <text evidence="3">The sequence shown here is derived from an EMBL/GenBank/DDBJ whole genome shotgun (WGS) entry which is preliminary data.</text>
</comment>
<dbReference type="Gene3D" id="3.30.560.10">
    <property type="entry name" value="Glucose Oxidase, domain 3"/>
    <property type="match status" value="1"/>
</dbReference>
<keyword evidence="4" id="KW-1185">Reference proteome</keyword>
<dbReference type="OrthoDB" id="269227at2759"/>
<dbReference type="Pfam" id="PF00732">
    <property type="entry name" value="GMC_oxred_N"/>
    <property type="match status" value="1"/>
</dbReference>
<dbReference type="Proteomes" id="UP000502823">
    <property type="component" value="Unassembled WGS sequence"/>
</dbReference>
<evidence type="ECO:0000259" key="2">
    <source>
        <dbReference type="Pfam" id="PF00732"/>
    </source>
</evidence>
<dbReference type="Gene3D" id="3.50.50.60">
    <property type="entry name" value="FAD/NAD(P)-binding domain"/>
    <property type="match status" value="2"/>
</dbReference>
<gene>
    <name evidence="3" type="ORF">Cfor_11786</name>
</gene>
<dbReference type="InParanoid" id="A0A6L2PYX6"/>
<accession>A0A6L2PYX6</accession>
<reference evidence="4" key="1">
    <citation type="submission" date="2020-01" db="EMBL/GenBank/DDBJ databases">
        <title>Draft genome sequence of the Termite Coptotermes fromosanus.</title>
        <authorList>
            <person name="Itakura S."/>
            <person name="Yosikawa Y."/>
            <person name="Umezawa K."/>
        </authorList>
    </citation>
    <scope>NUCLEOTIDE SEQUENCE [LARGE SCALE GENOMIC DNA]</scope>
</reference>
<dbReference type="SUPFAM" id="SSF51905">
    <property type="entry name" value="FAD/NAD(P)-binding domain"/>
    <property type="match status" value="1"/>
</dbReference>
<protein>
    <recommendedName>
        <fullName evidence="2">Glucose-methanol-choline oxidoreductase N-terminal domain-containing protein</fullName>
    </recommendedName>
</protein>
<organism evidence="3 4">
    <name type="scientific">Coptotermes formosanus</name>
    <name type="common">Formosan subterranean termite</name>
    <dbReference type="NCBI Taxonomy" id="36987"/>
    <lineage>
        <taxon>Eukaryota</taxon>
        <taxon>Metazoa</taxon>
        <taxon>Ecdysozoa</taxon>
        <taxon>Arthropoda</taxon>
        <taxon>Hexapoda</taxon>
        <taxon>Insecta</taxon>
        <taxon>Pterygota</taxon>
        <taxon>Neoptera</taxon>
        <taxon>Polyneoptera</taxon>
        <taxon>Dictyoptera</taxon>
        <taxon>Blattodea</taxon>
        <taxon>Blattoidea</taxon>
        <taxon>Termitoidae</taxon>
        <taxon>Rhinotermitidae</taxon>
        <taxon>Coptotermes</taxon>
    </lineage>
</organism>
<dbReference type="InterPro" id="IPR000172">
    <property type="entry name" value="GMC_OxRdtase_N"/>
</dbReference>
<dbReference type="PANTHER" id="PTHR11552:SF158">
    <property type="entry name" value="GH23626P-RELATED"/>
    <property type="match status" value="1"/>
</dbReference>
<feature type="domain" description="Glucose-methanol-choline oxidoreductase N-terminal" evidence="2">
    <location>
        <begin position="68"/>
        <end position="150"/>
    </location>
</feature>
<feature type="non-terminal residue" evidence="3">
    <location>
        <position position="1"/>
    </location>
</feature>
<proteinExistence type="inferred from homology"/>
<comment type="similarity">
    <text evidence="1">Belongs to the GMC oxidoreductase family.</text>
</comment>
<dbReference type="GO" id="GO:0016614">
    <property type="term" value="F:oxidoreductase activity, acting on CH-OH group of donors"/>
    <property type="evidence" value="ECO:0007669"/>
    <property type="project" value="InterPro"/>
</dbReference>
<dbReference type="GO" id="GO:0050660">
    <property type="term" value="F:flavin adenine dinucleotide binding"/>
    <property type="evidence" value="ECO:0007669"/>
    <property type="project" value="InterPro"/>
</dbReference>